<reference evidence="3" key="1">
    <citation type="journal article" date="2011" name="Nat. Biotechnol.">
        <title>The genomic sequence of the Chinese hamster ovary (CHO)-K1 cell line.</title>
        <authorList>
            <person name="Xu X."/>
            <person name="Nagarajan H."/>
            <person name="Lewis N.E."/>
            <person name="Pan S."/>
            <person name="Cai Z."/>
            <person name="Liu X."/>
            <person name="Chen W."/>
            <person name="Xie M."/>
            <person name="Wang W."/>
            <person name="Hammond S."/>
            <person name="Andersen M.R."/>
            <person name="Neff N."/>
            <person name="Passarelli B."/>
            <person name="Koh W."/>
            <person name="Fan H.C."/>
            <person name="Wang J."/>
            <person name="Gui Y."/>
            <person name="Lee K.H."/>
            <person name="Betenbaugh M.J."/>
            <person name="Quake S.R."/>
            <person name="Famili I."/>
            <person name="Palsson B.O."/>
            <person name="Wang J."/>
        </authorList>
    </citation>
    <scope>NUCLEOTIDE SEQUENCE [LARGE SCALE GENOMIC DNA]</scope>
    <source>
        <strain evidence="3">CHO K1 cell line</strain>
    </source>
</reference>
<dbReference type="EMBL" id="JH000843">
    <property type="protein sequence ID" value="EGW10237.1"/>
    <property type="molecule type" value="Genomic_DNA"/>
</dbReference>
<sequence>MKKSYTKGYDAPHQPFAYEKPAAFSCWSQPGLPLANIHHDSTPKRDTRHLSTPGLGNDGHCS</sequence>
<evidence type="ECO:0000256" key="1">
    <source>
        <dbReference type="SAM" id="MobiDB-lite"/>
    </source>
</evidence>
<name>G3HWY7_CRIGR</name>
<protein>
    <submittedName>
        <fullName evidence="2">Uncharacterized protein</fullName>
    </submittedName>
</protein>
<feature type="region of interest" description="Disordered" evidence="1">
    <location>
        <begin position="37"/>
        <end position="62"/>
    </location>
</feature>
<gene>
    <name evidence="2" type="ORF">I79_015502</name>
</gene>
<evidence type="ECO:0000313" key="2">
    <source>
        <dbReference type="EMBL" id="EGW10237.1"/>
    </source>
</evidence>
<accession>G3HWY7</accession>
<evidence type="ECO:0000313" key="3">
    <source>
        <dbReference type="Proteomes" id="UP000001075"/>
    </source>
</evidence>
<proteinExistence type="predicted"/>
<feature type="compositionally biased region" description="Basic and acidic residues" evidence="1">
    <location>
        <begin position="37"/>
        <end position="49"/>
    </location>
</feature>
<organism evidence="2 3">
    <name type="scientific">Cricetulus griseus</name>
    <name type="common">Chinese hamster</name>
    <name type="synonym">Cricetulus barabensis griseus</name>
    <dbReference type="NCBI Taxonomy" id="10029"/>
    <lineage>
        <taxon>Eukaryota</taxon>
        <taxon>Metazoa</taxon>
        <taxon>Chordata</taxon>
        <taxon>Craniata</taxon>
        <taxon>Vertebrata</taxon>
        <taxon>Euteleostomi</taxon>
        <taxon>Mammalia</taxon>
        <taxon>Eutheria</taxon>
        <taxon>Euarchontoglires</taxon>
        <taxon>Glires</taxon>
        <taxon>Rodentia</taxon>
        <taxon>Myomorpha</taxon>
        <taxon>Muroidea</taxon>
        <taxon>Cricetidae</taxon>
        <taxon>Cricetinae</taxon>
        <taxon>Cricetulus</taxon>
    </lineage>
</organism>
<dbReference type="AlphaFoldDB" id="G3HWY7"/>
<dbReference type="InParanoid" id="G3HWY7"/>
<dbReference type="Proteomes" id="UP000001075">
    <property type="component" value="Unassembled WGS sequence"/>
</dbReference>